<evidence type="ECO:0000313" key="1">
    <source>
        <dbReference type="EMBL" id="GAI86194.1"/>
    </source>
</evidence>
<name>X1U1M2_9ZZZZ</name>
<dbReference type="EMBL" id="BARW01008630">
    <property type="protein sequence ID" value="GAI86194.1"/>
    <property type="molecule type" value="Genomic_DNA"/>
</dbReference>
<sequence length="87" mass="10035">LLSAGSGTSTTELGTMYDRLIMYKAAVLYYQREEDQAMTKEYMILGQREENRLRTKLSQDSRFARVEMDPRFFIGNGNSIANPDILF</sequence>
<comment type="caution">
    <text evidence="1">The sequence shown here is derived from an EMBL/GenBank/DDBJ whole genome shotgun (WGS) entry which is preliminary data.</text>
</comment>
<reference evidence="1" key="1">
    <citation type="journal article" date="2014" name="Front. Microbiol.">
        <title>High frequency of phylogenetically diverse reductive dehalogenase-homologous genes in deep subseafloor sedimentary metagenomes.</title>
        <authorList>
            <person name="Kawai M."/>
            <person name="Futagami T."/>
            <person name="Toyoda A."/>
            <person name="Takaki Y."/>
            <person name="Nishi S."/>
            <person name="Hori S."/>
            <person name="Arai W."/>
            <person name="Tsubouchi T."/>
            <person name="Morono Y."/>
            <person name="Uchiyama I."/>
            <person name="Ito T."/>
            <person name="Fujiyama A."/>
            <person name="Inagaki F."/>
            <person name="Takami H."/>
        </authorList>
    </citation>
    <scope>NUCLEOTIDE SEQUENCE</scope>
    <source>
        <strain evidence="1">Expedition CK06-06</strain>
    </source>
</reference>
<dbReference type="AlphaFoldDB" id="X1U1M2"/>
<organism evidence="1">
    <name type="scientific">marine sediment metagenome</name>
    <dbReference type="NCBI Taxonomy" id="412755"/>
    <lineage>
        <taxon>unclassified sequences</taxon>
        <taxon>metagenomes</taxon>
        <taxon>ecological metagenomes</taxon>
    </lineage>
</organism>
<accession>X1U1M2</accession>
<gene>
    <name evidence="1" type="ORF">S12H4_17616</name>
</gene>
<feature type="non-terminal residue" evidence="1">
    <location>
        <position position="1"/>
    </location>
</feature>
<protein>
    <submittedName>
        <fullName evidence="1">Uncharacterized protein</fullName>
    </submittedName>
</protein>
<proteinExistence type="predicted"/>